<accession>A0ABR1GLP1</accession>
<dbReference type="EMBL" id="JAZAVJ010000290">
    <property type="protein sequence ID" value="KAK7402650.1"/>
    <property type="molecule type" value="Genomic_DNA"/>
</dbReference>
<dbReference type="Gene3D" id="1.25.40.20">
    <property type="entry name" value="Ankyrin repeat-containing domain"/>
    <property type="match status" value="7"/>
</dbReference>
<dbReference type="SUPFAM" id="SSF48403">
    <property type="entry name" value="Ankyrin repeat"/>
    <property type="match status" value="3"/>
</dbReference>
<feature type="repeat" description="ANK" evidence="3">
    <location>
        <begin position="1512"/>
        <end position="1544"/>
    </location>
</feature>
<dbReference type="PROSITE" id="PS50297">
    <property type="entry name" value="ANK_REP_REGION"/>
    <property type="match status" value="11"/>
</dbReference>
<evidence type="ECO:0000256" key="3">
    <source>
        <dbReference type="PROSITE-ProRule" id="PRU00023"/>
    </source>
</evidence>
<dbReference type="PRINTS" id="PR01415">
    <property type="entry name" value="ANKYRIN"/>
</dbReference>
<feature type="repeat" description="ANK" evidence="3">
    <location>
        <begin position="1478"/>
        <end position="1510"/>
    </location>
</feature>
<feature type="region of interest" description="Disordered" evidence="4">
    <location>
        <begin position="67"/>
        <end position="89"/>
    </location>
</feature>
<dbReference type="Proteomes" id="UP001498476">
    <property type="component" value="Unassembled WGS sequence"/>
</dbReference>
<feature type="repeat" description="ANK" evidence="3">
    <location>
        <begin position="1085"/>
        <end position="1117"/>
    </location>
</feature>
<dbReference type="PROSITE" id="PS50088">
    <property type="entry name" value="ANK_REPEAT"/>
    <property type="match status" value="13"/>
</dbReference>
<dbReference type="SMART" id="SM00248">
    <property type="entry name" value="ANK"/>
    <property type="match status" value="23"/>
</dbReference>
<feature type="repeat" description="ANK" evidence="3">
    <location>
        <begin position="979"/>
        <end position="1011"/>
    </location>
</feature>
<comment type="caution">
    <text evidence="5">The sequence shown here is derived from an EMBL/GenBank/DDBJ whole genome shotgun (WGS) entry which is preliminary data.</text>
</comment>
<proteinExistence type="predicted"/>
<protein>
    <recommendedName>
        <fullName evidence="7">Protein SSH4</fullName>
    </recommendedName>
</protein>
<gene>
    <name evidence="5" type="ORF">QQX98_011596</name>
</gene>
<feature type="repeat" description="ANK" evidence="3">
    <location>
        <begin position="932"/>
        <end position="958"/>
    </location>
</feature>
<keyword evidence="1" id="KW-0677">Repeat</keyword>
<evidence type="ECO:0000256" key="4">
    <source>
        <dbReference type="SAM" id="MobiDB-lite"/>
    </source>
</evidence>
<feature type="repeat" description="ANK" evidence="3">
    <location>
        <begin position="1412"/>
        <end position="1444"/>
    </location>
</feature>
<feature type="repeat" description="ANK" evidence="3">
    <location>
        <begin position="1445"/>
        <end position="1477"/>
    </location>
</feature>
<evidence type="ECO:0000256" key="2">
    <source>
        <dbReference type="ARBA" id="ARBA00023043"/>
    </source>
</evidence>
<dbReference type="PANTHER" id="PTHR24198:SF165">
    <property type="entry name" value="ANKYRIN REPEAT-CONTAINING PROTEIN-RELATED"/>
    <property type="match status" value="1"/>
</dbReference>
<evidence type="ECO:0000313" key="6">
    <source>
        <dbReference type="Proteomes" id="UP001498476"/>
    </source>
</evidence>
<dbReference type="InterPro" id="IPR002110">
    <property type="entry name" value="Ankyrin_rpt"/>
</dbReference>
<feature type="repeat" description="ANK" evidence="3">
    <location>
        <begin position="1281"/>
        <end position="1311"/>
    </location>
</feature>
<feature type="repeat" description="ANK" evidence="3">
    <location>
        <begin position="1248"/>
        <end position="1280"/>
    </location>
</feature>
<dbReference type="Pfam" id="PF00023">
    <property type="entry name" value="Ank"/>
    <property type="match status" value="2"/>
</dbReference>
<dbReference type="InterPro" id="IPR036770">
    <property type="entry name" value="Ankyrin_rpt-contain_sf"/>
</dbReference>
<dbReference type="PANTHER" id="PTHR24198">
    <property type="entry name" value="ANKYRIN REPEAT AND PROTEIN KINASE DOMAIN-CONTAINING PROTEIN"/>
    <property type="match status" value="1"/>
</dbReference>
<dbReference type="InterPro" id="IPR027417">
    <property type="entry name" value="P-loop_NTPase"/>
</dbReference>
<evidence type="ECO:0000256" key="1">
    <source>
        <dbReference type="ARBA" id="ARBA00022737"/>
    </source>
</evidence>
<keyword evidence="2 3" id="KW-0040">ANK repeat</keyword>
<organism evidence="5 6">
    <name type="scientific">Neonectria punicea</name>
    <dbReference type="NCBI Taxonomy" id="979145"/>
    <lineage>
        <taxon>Eukaryota</taxon>
        <taxon>Fungi</taxon>
        <taxon>Dikarya</taxon>
        <taxon>Ascomycota</taxon>
        <taxon>Pezizomycotina</taxon>
        <taxon>Sordariomycetes</taxon>
        <taxon>Hypocreomycetidae</taxon>
        <taxon>Hypocreales</taxon>
        <taxon>Nectriaceae</taxon>
        <taxon>Neonectria</taxon>
    </lineage>
</organism>
<evidence type="ECO:0000313" key="5">
    <source>
        <dbReference type="EMBL" id="KAK7402650.1"/>
    </source>
</evidence>
<feature type="repeat" description="ANK" evidence="3">
    <location>
        <begin position="1176"/>
        <end position="1208"/>
    </location>
</feature>
<dbReference type="Pfam" id="PF12796">
    <property type="entry name" value="Ank_2"/>
    <property type="match status" value="6"/>
</dbReference>
<feature type="repeat" description="ANK" evidence="3">
    <location>
        <begin position="1644"/>
        <end position="1676"/>
    </location>
</feature>
<feature type="repeat" description="ANK" evidence="3">
    <location>
        <begin position="1576"/>
        <end position="1608"/>
    </location>
</feature>
<dbReference type="SUPFAM" id="SSF52540">
    <property type="entry name" value="P-loop containing nucleoside triphosphate hydrolases"/>
    <property type="match status" value="1"/>
</dbReference>
<evidence type="ECO:0008006" key="7">
    <source>
        <dbReference type="Google" id="ProtNLM"/>
    </source>
</evidence>
<reference evidence="5 6" key="1">
    <citation type="journal article" date="2025" name="Microbiol. Resour. Announc.">
        <title>Draft genome sequences for Neonectria magnoliae and Neonectria punicea, canker pathogens of Liriodendron tulipifera and Acer saccharum in West Virginia.</title>
        <authorList>
            <person name="Petronek H.M."/>
            <person name="Kasson M.T."/>
            <person name="Metheny A.M."/>
            <person name="Stauder C.M."/>
            <person name="Lovett B."/>
            <person name="Lynch S.C."/>
            <person name="Garnas J.R."/>
            <person name="Kasson L.R."/>
            <person name="Stajich J.E."/>
        </authorList>
    </citation>
    <scope>NUCLEOTIDE SEQUENCE [LARGE SCALE GENOMIC DNA]</scope>
    <source>
        <strain evidence="5 6">NRRL 64653</strain>
    </source>
</reference>
<name>A0ABR1GLP1_9HYPO</name>
<sequence>MTDSPETDERGNEGRRYRQVRVSVVNVIIYFVGFPTVDTDSEETIPTVQMARKLIPEAHVLQHDIFCTSPDGQDHPRAAATGGSPTSKTDVPAHGFFSPAWIQSEALDLLGRIGQGTPTDHGECRNKVLLAGYGFGGIIVKQAVIIANTLPHFHDVAYNIANLGFFATPHRATGRLAWEEILFSMIRTTKMSYRGRLSRLLSDLVECVSELSHVFYQFATKYPTTNFICSVVKAGSDAACETEMHIFDNDAEKVVVWPTTSYDGFALCSINHAEKLRSLREHFAPCHMISYPEEAGNDKDVRHASEKDMMDAYFETLQCVSPSRWILYEPRVFDKSDEYYDMRDIYCSLFQDIPFRNIRGGSIQVTGPSGHGKSAIVKLLSQKISRASSVVIIENALGSVGRYPWSLYGVYVSFIRQIISQRPSLFRPIRGLMSQILRQNVWNEEIVASILSSILCLSQSVDYLVVVYDFESWPSEIQSWWSRMHHFLPKSGGSTCTFLTSSLEPLSELTNAKVHQIDVASGYEKYRNALIKTMTTELFDHGSGPMVLGGSLSNNIRERIASSAKSYEGSISSLNEHLLRLFQTFSTSSFPTIEQSISRAPVSEHQLYLDCIELIKNKPPAVLRWSRLVISWMLLSVRSMRVEELAVVAAISMPLSTVAEMQATIPLDMERDIRNQLGGLVAIEGRHARIISPVAREMLSDERVQSELSLETDNGITRHCLQYLSLILGDNGKNSDGPAIWENCLSQVSYKHQKRSPRNLALELLDYACRFWPTHFKEATDQEGSLKEQVAGFFRDSRISERWFYLHLLSNAALPIGLPEQPSPAQMAGHVGLESIVSSFDASDEAAIKRRVVRIRRGFAEHDAVFLETSLGYYLDCVIANGDEDVAKELLSMDKDRTNEMFPLHRAALLGRLTIVQLLFDLVDDPARADCEDRTPLHMAATGGHADIVRFLIGNSIDCPRIQPRESRMARGINSQDTHLQTPLILATRLGNVDAALVLAESGADMTLQDESGKTAMHYAVLHSPQLVEAFVARDEKSVYIHDNDGCVPAHIAAQAGNAKSATILVDTARASGRLPELLGICNASKKTPLHCAAENGYAEVAEILAQAASTEGIDNNNNSAILAARHGHSAALLAITKGDFENRECLLAEAAGAGQLFIVEYLLHNNVSPNCKSQDSVPALASASANGRIEVVRALLRANADINLTDADRATPLHHAARHGMYDVMLILLNYRSGTGQKVNLEAPGFSSHTPLHYAAEKGHVQAVELLLKSDACVDARSSWKKTPLHLAFQRPEVVRVLLNAGANVNAADACWQTPLHKAAQQQCLESIKLLVEGGANVETYDHEGQSPVTHAISQNNLRMLNELYRDDLENRLPELAAWKNLELAVKSSALDVLKLLMSASKDVVTETNFRGRTLLHIAAQHPNVDVVTLLLECGLDVNLPGYYARTPLYEAVRAGNVENMRRLLEWGAEVDKTDNASITPLYTAAERGDVEAISVLLDAKADIDRGCKNGRRTPLWIAANSRKLKAAKRLLDAGANVNVATGGGWAPLHACAHDLNMMRLLVAFLANVNLEKDDGCTPLHVSASSGNPHGVTFLLEKGADPDIVNSNRQTPLHVALKNGKNTAADALLNHDKPFGLNGLDDDGMAPIHWAVKMDEVGLVTSLIEKGADVTTNMANGTSCLTMAIDQGLVEIVSMLLGVEAAPNASVWRREQLVSAYWQAIRMDALKDGGKEQWDIIELLATRDKTLLKEVSEGCNGLETFLCREELRDEADLMAARMVKLGIDPFERRESEEKSGEKSAFELAITSRKKLPTEFFDACLRFLREDTRTLRDMWLKDLRMATELNMGNLCRRLERRMRLTSRAETDEDGWSMDHVYYQASLELGQGSSQEAYQNIQESRPAKDVADWKSYVKTFR</sequence>
<feature type="repeat" description="ANK" evidence="3">
    <location>
        <begin position="1312"/>
        <end position="1344"/>
    </location>
</feature>
<keyword evidence="6" id="KW-1185">Reference proteome</keyword>